<evidence type="ECO:0000259" key="1">
    <source>
        <dbReference type="SMART" id="SM00587"/>
    </source>
</evidence>
<dbReference type="PANTHER" id="PTHR11012:SF30">
    <property type="entry name" value="PROTEIN KINASE-LIKE DOMAIN-CONTAINING"/>
    <property type="match status" value="1"/>
</dbReference>
<name>A0A6P7FLA1_DIAVI</name>
<reference evidence="2" key="1">
    <citation type="submission" date="2025-08" db="UniProtKB">
        <authorList>
            <consortium name="RefSeq"/>
        </authorList>
    </citation>
    <scope>IDENTIFICATION</scope>
    <source>
        <tissue evidence="2">Whole insect</tissue>
    </source>
</reference>
<organism evidence="2">
    <name type="scientific">Diabrotica virgifera virgifera</name>
    <name type="common">western corn rootworm</name>
    <dbReference type="NCBI Taxonomy" id="50390"/>
    <lineage>
        <taxon>Eukaryota</taxon>
        <taxon>Metazoa</taxon>
        <taxon>Ecdysozoa</taxon>
        <taxon>Arthropoda</taxon>
        <taxon>Hexapoda</taxon>
        <taxon>Insecta</taxon>
        <taxon>Pterygota</taxon>
        <taxon>Neoptera</taxon>
        <taxon>Endopterygota</taxon>
        <taxon>Coleoptera</taxon>
        <taxon>Polyphaga</taxon>
        <taxon>Cucujiformia</taxon>
        <taxon>Chrysomeloidea</taxon>
        <taxon>Chrysomelidae</taxon>
        <taxon>Galerucinae</taxon>
        <taxon>Diabroticina</taxon>
        <taxon>Diabroticites</taxon>
        <taxon>Diabrotica</taxon>
    </lineage>
</organism>
<gene>
    <name evidence="2" type="primary">LOC114331585</name>
</gene>
<dbReference type="SMART" id="SM00587">
    <property type="entry name" value="CHK"/>
    <property type="match status" value="1"/>
</dbReference>
<dbReference type="AlphaFoldDB" id="A0A6P7FLA1"/>
<proteinExistence type="predicted"/>
<sequence>MSRYIRVRADPLSLIVTLFYRLKMIPKDICDLLEESLNEKIEHFEIKEHEGNQKGQGHLGEMVFLSLKNKNTGEDHHLVVKQCLEGSEETSKFMSMCFNNEVHFYKKVIPTLEAFQKSFPKGQTFKSIPKCFATSSKEGEEKLVMENLKLKGYEMHPKKVPLNSKMYEIIFKTYGKFHGISYAFKHYHPEQFTELAAGYHNNMKIFFEQDVMKEALTSVCKKTTEFLEEEDEIKIIDNFKKYNDNAPQMFFDALAYKSPYSVFVHGDCWSNNMMFKYNKSGDIEDIKLFDFQMAAVGSPVWDLTYTFYSGADEETISNLDHFLEIYYKSLSDTLKEYGCNAEKVLPFKELKNEWKEHNAFGVLLGLLVWNIKNLEPSESPNIAKLLDGDSQTDNFSQIVSKADSTGFKKASLLVMRHLYKNNFL</sequence>
<dbReference type="RefSeq" id="XP_028136989.1">
    <property type="nucleotide sequence ID" value="XM_028281188.1"/>
</dbReference>
<dbReference type="InterPro" id="IPR004119">
    <property type="entry name" value="EcKL"/>
</dbReference>
<dbReference type="InterPro" id="IPR011009">
    <property type="entry name" value="Kinase-like_dom_sf"/>
</dbReference>
<protein>
    <submittedName>
        <fullName evidence="2">Uncharacterized protein LOC114331585</fullName>
    </submittedName>
</protein>
<accession>A0A6P7FLA1</accession>
<dbReference type="PANTHER" id="PTHR11012">
    <property type="entry name" value="PROTEIN KINASE-LIKE DOMAIN-CONTAINING"/>
    <property type="match status" value="1"/>
</dbReference>
<dbReference type="SUPFAM" id="SSF56112">
    <property type="entry name" value="Protein kinase-like (PK-like)"/>
    <property type="match status" value="1"/>
</dbReference>
<feature type="domain" description="CHK kinase-like" evidence="1">
    <location>
        <begin position="143"/>
        <end position="336"/>
    </location>
</feature>
<evidence type="ECO:0000313" key="2">
    <source>
        <dbReference type="RefSeq" id="XP_028136989.1"/>
    </source>
</evidence>
<dbReference type="OrthoDB" id="190089at2759"/>
<dbReference type="KEGG" id="dvv:114331585"/>
<dbReference type="Gene3D" id="3.90.1200.10">
    <property type="match status" value="1"/>
</dbReference>
<dbReference type="InParanoid" id="A0A6P7FLA1"/>
<dbReference type="InterPro" id="IPR015897">
    <property type="entry name" value="CHK_kinase-like"/>
</dbReference>
<dbReference type="Pfam" id="PF02958">
    <property type="entry name" value="EcKL"/>
    <property type="match status" value="1"/>
</dbReference>